<dbReference type="AlphaFoldDB" id="A0A3A8NTS0"/>
<comment type="caution">
    <text evidence="2">The sequence shown here is derived from an EMBL/GenBank/DDBJ whole genome shotgun (WGS) entry which is preliminary data.</text>
</comment>
<proteinExistence type="predicted"/>
<dbReference type="InterPro" id="IPR005119">
    <property type="entry name" value="LysR_subst-bd"/>
</dbReference>
<evidence type="ECO:0000313" key="3">
    <source>
        <dbReference type="Proteomes" id="UP000273405"/>
    </source>
</evidence>
<organism evidence="2 3">
    <name type="scientific">Corallococcus sicarius</name>
    <dbReference type="NCBI Taxonomy" id="2316726"/>
    <lineage>
        <taxon>Bacteria</taxon>
        <taxon>Pseudomonadati</taxon>
        <taxon>Myxococcota</taxon>
        <taxon>Myxococcia</taxon>
        <taxon>Myxococcales</taxon>
        <taxon>Cystobacterineae</taxon>
        <taxon>Myxococcaceae</taxon>
        <taxon>Corallococcus</taxon>
    </lineage>
</organism>
<gene>
    <name evidence="2" type="ORF">D7X12_01810</name>
</gene>
<dbReference type="Pfam" id="PF03466">
    <property type="entry name" value="LysR_substrate"/>
    <property type="match status" value="1"/>
</dbReference>
<accession>A0A3A8NTS0</accession>
<dbReference type="RefSeq" id="WP_120623538.1">
    <property type="nucleotide sequence ID" value="NZ_RAWG01000006.1"/>
</dbReference>
<dbReference type="Proteomes" id="UP000273405">
    <property type="component" value="Unassembled WGS sequence"/>
</dbReference>
<feature type="domain" description="LysR substrate-binding" evidence="1">
    <location>
        <begin position="3"/>
        <end position="66"/>
    </location>
</feature>
<keyword evidence="3" id="KW-1185">Reference proteome</keyword>
<name>A0A3A8NTS0_9BACT</name>
<evidence type="ECO:0000259" key="1">
    <source>
        <dbReference type="Pfam" id="PF03466"/>
    </source>
</evidence>
<dbReference type="OrthoDB" id="9785745at2"/>
<sequence>MHAADSAESILAFVAAGLGFSWVPSFQPGGPRMPGVGAWPLTRPRAVFPIYALWLKSRTPAPLVAASPVIQR</sequence>
<protein>
    <recommendedName>
        <fullName evidence="1">LysR substrate-binding domain-containing protein</fullName>
    </recommendedName>
</protein>
<dbReference type="EMBL" id="RAWG01000006">
    <property type="protein sequence ID" value="RKH47777.1"/>
    <property type="molecule type" value="Genomic_DNA"/>
</dbReference>
<evidence type="ECO:0000313" key="2">
    <source>
        <dbReference type="EMBL" id="RKH47777.1"/>
    </source>
</evidence>
<dbReference type="Gene3D" id="3.40.190.10">
    <property type="entry name" value="Periplasmic binding protein-like II"/>
    <property type="match status" value="2"/>
</dbReference>
<reference evidence="3" key="1">
    <citation type="submission" date="2018-09" db="EMBL/GenBank/DDBJ databases">
        <authorList>
            <person name="Livingstone P.G."/>
            <person name="Whitworth D.E."/>
        </authorList>
    </citation>
    <scope>NUCLEOTIDE SEQUENCE [LARGE SCALE GENOMIC DNA]</scope>
    <source>
        <strain evidence="3">CA040B</strain>
    </source>
</reference>
<dbReference type="SUPFAM" id="SSF53850">
    <property type="entry name" value="Periplasmic binding protein-like II"/>
    <property type="match status" value="1"/>
</dbReference>